<dbReference type="AlphaFoldDB" id="A0A9Q9BWC3"/>
<reference evidence="1" key="1">
    <citation type="journal article" date="2022" name="Microorganisms">
        <title>Assembly and Comparison of Ca. Neoehrlichia mikurensis Genomes.</title>
        <authorList>
            <person name="Azagi T."/>
            <person name="Dirks R.P."/>
            <person name="Yebra-Pimentel E.S."/>
            <person name="Schaap P.J."/>
            <person name="Koehorst J.J."/>
            <person name="Esser H.J."/>
            <person name="Sprong H."/>
        </authorList>
    </citation>
    <scope>NUCLEOTIDE SEQUENCE</scope>
    <source>
        <strain evidence="2">18-2804</strain>
        <strain evidence="1">18-2837</strain>
    </source>
</reference>
<dbReference type="Proteomes" id="UP001059822">
    <property type="component" value="Chromosome"/>
</dbReference>
<keyword evidence="4" id="KW-1185">Reference proteome</keyword>
<dbReference type="RefSeq" id="WP_218194252.1">
    <property type="nucleotide sequence ID" value="NZ_CP060793.1"/>
</dbReference>
<dbReference type="InterPro" id="IPR007479">
    <property type="entry name" value="ISC_FeS_clus_asmbl_IscsX"/>
</dbReference>
<evidence type="ECO:0000313" key="1">
    <source>
        <dbReference type="EMBL" id="UTO55171.1"/>
    </source>
</evidence>
<dbReference type="GO" id="GO:0008198">
    <property type="term" value="F:ferrous iron binding"/>
    <property type="evidence" value="ECO:0007669"/>
    <property type="project" value="TreeGrafter"/>
</dbReference>
<proteinExistence type="predicted"/>
<dbReference type="PANTHER" id="PTHR37532:SF1">
    <property type="entry name" value="PROTEIN ISCX"/>
    <property type="match status" value="1"/>
</dbReference>
<dbReference type="EMBL" id="CP089286">
    <property type="protein sequence ID" value="UTO55171.1"/>
    <property type="molecule type" value="Genomic_DNA"/>
</dbReference>
<gene>
    <name evidence="1" type="primary">iscX</name>
    <name evidence="2" type="ORF">LUA81_03120</name>
    <name evidence="1" type="ORF">LUA82_03145</name>
</gene>
<organism evidence="1 3">
    <name type="scientific">Neoehrlichia mikurensis</name>
    <dbReference type="NCBI Taxonomy" id="89586"/>
    <lineage>
        <taxon>Bacteria</taxon>
        <taxon>Pseudomonadati</taxon>
        <taxon>Pseudomonadota</taxon>
        <taxon>Alphaproteobacteria</taxon>
        <taxon>Rickettsiales</taxon>
        <taxon>Anaplasmataceae</taxon>
        <taxon>Candidatus Neoehrlichia</taxon>
    </lineage>
</organism>
<dbReference type="PIRSF" id="PIRSF039003">
    <property type="entry name" value="IscX"/>
    <property type="match status" value="1"/>
</dbReference>
<name>A0A9Q9BWC3_9RICK</name>
<dbReference type="Pfam" id="PF04384">
    <property type="entry name" value="Fe-S_assembly"/>
    <property type="match status" value="1"/>
</dbReference>
<dbReference type="EMBL" id="CP089285">
    <property type="protein sequence ID" value="UTO56091.1"/>
    <property type="molecule type" value="Genomic_DNA"/>
</dbReference>
<dbReference type="GO" id="GO:0005829">
    <property type="term" value="C:cytosol"/>
    <property type="evidence" value="ECO:0007669"/>
    <property type="project" value="TreeGrafter"/>
</dbReference>
<dbReference type="NCBIfam" id="TIGR03412">
    <property type="entry name" value="iscX_yfhJ"/>
    <property type="match status" value="1"/>
</dbReference>
<sequence length="66" mass="7955">MKWINIEDIVNLLEKNYPDVEIFELRFTDLQRMVMELPGFSDNSSQCNEKILEAIQIAWYEERKNC</sequence>
<accession>A0A9Q9BWC3</accession>
<dbReference type="Proteomes" id="UP001059985">
    <property type="component" value="Chromosome"/>
</dbReference>
<evidence type="ECO:0000313" key="4">
    <source>
        <dbReference type="Proteomes" id="UP001059985"/>
    </source>
</evidence>
<dbReference type="GO" id="GO:0016226">
    <property type="term" value="P:iron-sulfur cluster assembly"/>
    <property type="evidence" value="ECO:0007669"/>
    <property type="project" value="InterPro"/>
</dbReference>
<evidence type="ECO:0000313" key="2">
    <source>
        <dbReference type="EMBL" id="UTO56091.1"/>
    </source>
</evidence>
<evidence type="ECO:0000313" key="3">
    <source>
        <dbReference type="Proteomes" id="UP001059822"/>
    </source>
</evidence>
<dbReference type="PANTHER" id="PTHR37532">
    <property type="entry name" value="PROTEIN ISCX"/>
    <property type="match status" value="1"/>
</dbReference>
<protein>
    <submittedName>
        <fullName evidence="1">Fe-S cluster assembly protein IscX</fullName>
    </submittedName>
</protein>